<evidence type="ECO:0000313" key="1">
    <source>
        <dbReference type="EMBL" id="MCO7544899.1"/>
    </source>
</evidence>
<sequence length="89" mass="10122">MDKQKLSEIRELVEQVIYSSSKSDAKPYISRLEFAASHARSGLDSYFSGKLNEVVSYAKEASGQAKNKDHWISCMESCWYVLESHVLDD</sequence>
<evidence type="ECO:0000313" key="2">
    <source>
        <dbReference type="Proteomes" id="UP001165292"/>
    </source>
</evidence>
<name>A0AA42BE42_9GAMM</name>
<accession>A0AA42BE42</accession>
<reference evidence="1" key="1">
    <citation type="submission" date="2022-06" db="EMBL/GenBank/DDBJ databases">
        <title>Detection of beta-lactamases in bacteria of animal origin.</title>
        <authorList>
            <person name="Mlynarcik P."/>
            <person name="Zdarska V."/>
            <person name="Chudobova H."/>
            <person name="Prochazkova P."/>
            <person name="Hricova K."/>
            <person name="Mezerova K."/>
            <person name="Bardon J."/>
            <person name="Dolejska M."/>
            <person name="Sukkar I."/>
            <person name="Kolar M."/>
        </authorList>
    </citation>
    <scope>NUCLEOTIDE SEQUENCE</scope>
    <source>
        <strain evidence="1">S 300-3</strain>
    </source>
</reference>
<protein>
    <submittedName>
        <fullName evidence="1">Uncharacterized protein</fullName>
    </submittedName>
</protein>
<comment type="caution">
    <text evidence="1">The sequence shown here is derived from an EMBL/GenBank/DDBJ whole genome shotgun (WGS) entry which is preliminary data.</text>
</comment>
<gene>
    <name evidence="1" type="ORF">NJF43_09070</name>
</gene>
<dbReference type="Proteomes" id="UP001165292">
    <property type="component" value="Unassembled WGS sequence"/>
</dbReference>
<dbReference type="EMBL" id="JAMYBS010000008">
    <property type="protein sequence ID" value="MCO7544899.1"/>
    <property type="molecule type" value="Genomic_DNA"/>
</dbReference>
<dbReference type="AlphaFoldDB" id="A0AA42BE42"/>
<dbReference type="RefSeq" id="WP_253162761.1">
    <property type="nucleotide sequence ID" value="NZ_JAMYBS010000008.1"/>
</dbReference>
<proteinExistence type="predicted"/>
<organism evidence="1 2">
    <name type="scientific">Stutzerimonas nitrititolerans</name>
    <dbReference type="NCBI Taxonomy" id="2482751"/>
    <lineage>
        <taxon>Bacteria</taxon>
        <taxon>Pseudomonadati</taxon>
        <taxon>Pseudomonadota</taxon>
        <taxon>Gammaproteobacteria</taxon>
        <taxon>Pseudomonadales</taxon>
        <taxon>Pseudomonadaceae</taxon>
        <taxon>Stutzerimonas</taxon>
    </lineage>
</organism>